<protein>
    <submittedName>
        <fullName evidence="2">Uncharacterized protein</fullName>
    </submittedName>
</protein>
<evidence type="ECO:0000313" key="3">
    <source>
        <dbReference type="Proteomes" id="UP000515847"/>
    </source>
</evidence>
<keyword evidence="1" id="KW-0812">Transmembrane</keyword>
<keyword evidence="3" id="KW-1185">Reference proteome</keyword>
<feature type="transmembrane region" description="Helical" evidence="1">
    <location>
        <begin position="47"/>
        <end position="69"/>
    </location>
</feature>
<organism evidence="2 3">
    <name type="scientific">Thermanaerosceptrum fracticalcis</name>
    <dbReference type="NCBI Taxonomy" id="1712410"/>
    <lineage>
        <taxon>Bacteria</taxon>
        <taxon>Bacillati</taxon>
        <taxon>Bacillota</taxon>
        <taxon>Clostridia</taxon>
        <taxon>Eubacteriales</taxon>
        <taxon>Peptococcaceae</taxon>
        <taxon>Thermanaerosceptrum</taxon>
    </lineage>
</organism>
<dbReference type="KEGG" id="tfr:BR63_06800"/>
<evidence type="ECO:0000313" key="2">
    <source>
        <dbReference type="EMBL" id="QNB46051.1"/>
    </source>
</evidence>
<sequence>MPGQEAKHRLEAKVDELVIAMEKMKLAEYVEYLHNTRKMLAINLMAGVARGLGMAIGFTILGAVVLYLLQKIVLLNLPLIGNFIAEIVEMVNEHMQTKP</sequence>
<dbReference type="OrthoDB" id="1634137at2"/>
<dbReference type="EMBL" id="CP045798">
    <property type="protein sequence ID" value="QNB46051.1"/>
    <property type="molecule type" value="Genomic_DNA"/>
</dbReference>
<dbReference type="Pfam" id="PF18910">
    <property type="entry name" value="DUF5665"/>
    <property type="match status" value="1"/>
</dbReference>
<gene>
    <name evidence="2" type="ORF">BR63_06800</name>
</gene>
<proteinExistence type="predicted"/>
<dbReference type="InterPro" id="IPR043723">
    <property type="entry name" value="DUF5665"/>
</dbReference>
<name>A0A7G6E1U7_THEFR</name>
<dbReference type="Proteomes" id="UP000515847">
    <property type="component" value="Chromosome"/>
</dbReference>
<dbReference type="AlphaFoldDB" id="A0A7G6E1U7"/>
<accession>A0A7G6E1U7</accession>
<keyword evidence="1" id="KW-0472">Membrane</keyword>
<keyword evidence="1" id="KW-1133">Transmembrane helix</keyword>
<evidence type="ECO:0000256" key="1">
    <source>
        <dbReference type="SAM" id="Phobius"/>
    </source>
</evidence>
<dbReference type="RefSeq" id="WP_034424421.1">
    <property type="nucleotide sequence ID" value="NZ_CP045798.1"/>
</dbReference>
<reference evidence="2 3" key="1">
    <citation type="journal article" date="2019" name="Front. Microbiol.">
        <title>Thermoanaerosceptrum fracticalcis gen. nov. sp. nov., a Novel Fumarate-Fermenting Microorganism From a Deep Fractured Carbonate Aquifer of the US Great Basin.</title>
        <authorList>
            <person name="Hamilton-Brehm S.D."/>
            <person name="Stewart L.E."/>
            <person name="Zavarin M."/>
            <person name="Caldwell M."/>
            <person name="Lawson P.A."/>
            <person name="Onstott T.C."/>
            <person name="Grzymski J."/>
            <person name="Neveux I."/>
            <person name="Lollar B.S."/>
            <person name="Russell C.E."/>
            <person name="Moser D.P."/>
        </authorList>
    </citation>
    <scope>NUCLEOTIDE SEQUENCE [LARGE SCALE GENOMIC DNA]</scope>
    <source>
        <strain evidence="2 3">DRI-13</strain>
    </source>
</reference>